<dbReference type="Proteomes" id="UP000589292">
    <property type="component" value="Unassembled WGS sequence"/>
</dbReference>
<dbReference type="GO" id="GO:0006401">
    <property type="term" value="P:RNA catabolic process"/>
    <property type="evidence" value="ECO:0007669"/>
    <property type="project" value="TreeGrafter"/>
</dbReference>
<gene>
    <name evidence="4" type="ORF">FG486_01985</name>
</gene>
<dbReference type="EMBL" id="VDES01000001">
    <property type="protein sequence ID" value="MBA1373094.1"/>
    <property type="molecule type" value="Genomic_DNA"/>
</dbReference>
<dbReference type="GO" id="GO:0033897">
    <property type="term" value="F:ribonuclease T2 activity"/>
    <property type="evidence" value="ECO:0007669"/>
    <property type="project" value="InterPro"/>
</dbReference>
<dbReference type="InterPro" id="IPR033130">
    <property type="entry name" value="RNase_T2_His_AS_2"/>
</dbReference>
<evidence type="ECO:0000256" key="2">
    <source>
        <dbReference type="RuleBase" id="RU004328"/>
    </source>
</evidence>
<evidence type="ECO:0000313" key="5">
    <source>
        <dbReference type="Proteomes" id="UP000589292"/>
    </source>
</evidence>
<keyword evidence="3" id="KW-0732">Signal</keyword>
<organism evidence="4 5">
    <name type="scientific">Sphingomonas ursincola</name>
    <dbReference type="NCBI Taxonomy" id="56361"/>
    <lineage>
        <taxon>Bacteria</taxon>
        <taxon>Pseudomonadati</taxon>
        <taxon>Pseudomonadota</taxon>
        <taxon>Alphaproteobacteria</taxon>
        <taxon>Sphingomonadales</taxon>
        <taxon>Sphingomonadaceae</taxon>
        <taxon>Sphingomonas</taxon>
    </lineage>
</organism>
<comment type="similarity">
    <text evidence="1 2">Belongs to the RNase T2 family.</text>
</comment>
<feature type="chain" id="PRO_5030834823" evidence="3">
    <location>
        <begin position="22"/>
        <end position="238"/>
    </location>
</feature>
<dbReference type="Gene3D" id="3.90.730.10">
    <property type="entry name" value="Ribonuclease T2-like"/>
    <property type="match status" value="1"/>
</dbReference>
<dbReference type="Pfam" id="PF00445">
    <property type="entry name" value="Ribonuclease_T2"/>
    <property type="match status" value="1"/>
</dbReference>
<dbReference type="PANTHER" id="PTHR11240">
    <property type="entry name" value="RIBONUCLEASE T2"/>
    <property type="match status" value="1"/>
</dbReference>
<dbReference type="InterPro" id="IPR018188">
    <property type="entry name" value="RNase_T2_His_AS_1"/>
</dbReference>
<protein>
    <submittedName>
        <fullName evidence="4">Ribonuclease T</fullName>
    </submittedName>
</protein>
<evidence type="ECO:0000313" key="4">
    <source>
        <dbReference type="EMBL" id="MBA1373094.1"/>
    </source>
</evidence>
<dbReference type="AlphaFoldDB" id="A0A7V8RAW7"/>
<dbReference type="SUPFAM" id="SSF55895">
    <property type="entry name" value="Ribonuclease Rh-like"/>
    <property type="match status" value="1"/>
</dbReference>
<dbReference type="InterPro" id="IPR001568">
    <property type="entry name" value="RNase_T2-like"/>
</dbReference>
<proteinExistence type="inferred from homology"/>
<evidence type="ECO:0000256" key="3">
    <source>
        <dbReference type="SAM" id="SignalP"/>
    </source>
</evidence>
<sequence length="238" mass="26806">MRGAAALIATMLALAPASVLAQAYQCRMPEKLSPLPQDKRGRDAVKRVVPVAGYTLALSWSPEFCRGRQDDRAQTLQCSRRFGEFGFVLHGLWPEGKTAAYPQYCATPPSPVPLSVVRQNLCIMPSQRLIQHQWDKHGSCMARDPARYFQTARKLYQAINLPDMERLSRRPLTQGMLKREIARLNPGMPATAIAFKANGRGWLQEVRLCLGMDYRPRACPAHVRQPRGDTPLKIWRGL</sequence>
<dbReference type="RefSeq" id="WP_181266241.1">
    <property type="nucleotide sequence ID" value="NZ_BAAAGB010000002.1"/>
</dbReference>
<evidence type="ECO:0000256" key="1">
    <source>
        <dbReference type="ARBA" id="ARBA00007469"/>
    </source>
</evidence>
<name>A0A7V8RAW7_9SPHN</name>
<dbReference type="PROSITE" id="PS00531">
    <property type="entry name" value="RNASE_T2_2"/>
    <property type="match status" value="1"/>
</dbReference>
<accession>A0A7V8RAW7</accession>
<dbReference type="PANTHER" id="PTHR11240:SF22">
    <property type="entry name" value="RIBONUCLEASE T2"/>
    <property type="match status" value="1"/>
</dbReference>
<dbReference type="GO" id="GO:0003723">
    <property type="term" value="F:RNA binding"/>
    <property type="evidence" value="ECO:0007669"/>
    <property type="project" value="InterPro"/>
</dbReference>
<feature type="signal peptide" evidence="3">
    <location>
        <begin position="1"/>
        <end position="21"/>
    </location>
</feature>
<reference evidence="4 5" key="1">
    <citation type="journal article" date="1994" name="Int. J. Syst. Bacteriol.">
        <title>Phylogenetic positions of novel aerobic, bacteriochlorophyll a-containing bacteria and description of Roseococcus thiosulfatophilus gen. nov., sp. nov., Erythromicrobium ramosum gen. nov., sp. nov., and Erythrobacter litoralis sp. nov.</title>
        <authorList>
            <person name="Yurkov V."/>
            <person name="Stackebrandt E."/>
            <person name="Holmes A."/>
            <person name="Fuerst J.A."/>
            <person name="Hugenholtz P."/>
            <person name="Golecki J."/>
            <person name="Gad'on N."/>
            <person name="Gorlenko V.M."/>
            <person name="Kompantseva E.I."/>
            <person name="Drews G."/>
        </authorList>
    </citation>
    <scope>NUCLEOTIDE SEQUENCE [LARGE SCALE GENOMIC DNA]</scope>
    <source>
        <strain evidence="4 5">KR-99</strain>
    </source>
</reference>
<dbReference type="InterPro" id="IPR039378">
    <property type="entry name" value="RNase_T2_prok"/>
</dbReference>
<keyword evidence="5" id="KW-1185">Reference proteome</keyword>
<dbReference type="InterPro" id="IPR036430">
    <property type="entry name" value="RNase_T2-like_sf"/>
</dbReference>
<comment type="caution">
    <text evidence="4">The sequence shown here is derived from an EMBL/GenBank/DDBJ whole genome shotgun (WGS) entry which is preliminary data.</text>
</comment>
<dbReference type="CDD" id="cd01062">
    <property type="entry name" value="RNase_T2_prok"/>
    <property type="match status" value="1"/>
</dbReference>
<dbReference type="PROSITE" id="PS00530">
    <property type="entry name" value="RNASE_T2_1"/>
    <property type="match status" value="1"/>
</dbReference>